<evidence type="ECO:0000313" key="4">
    <source>
        <dbReference type="Proteomes" id="UP000807504"/>
    </source>
</evidence>
<keyword evidence="2" id="KW-0812">Transmembrane</keyword>
<dbReference type="EMBL" id="JABXBU010002072">
    <property type="protein sequence ID" value="KAF8778664.1"/>
    <property type="molecule type" value="Genomic_DNA"/>
</dbReference>
<comment type="caution">
    <text evidence="3">The sequence shown here is derived from an EMBL/GenBank/DDBJ whole genome shotgun (WGS) entry which is preliminary data.</text>
</comment>
<sequence length="147" mass="16843">MSCLCPLKLQRSRLFRSNRPRIGQESIDDDSTDNICLVRVSTIVGFLFLVSGLIMVVSSYIKNSSYDMEIALAFIVGTCLVFSIVLGYIFRFWWKMRTRRKEAPDEEFDTVGDYFRDIFCLPPNFRGERTEPEGSSEEVAPDIVTSC</sequence>
<proteinExistence type="predicted"/>
<reference evidence="3" key="1">
    <citation type="journal article" date="2020" name="bioRxiv">
        <title>Chromosome-level reference genome of the European wasp spider Argiope bruennichi: a resource for studies on range expansion and evolutionary adaptation.</title>
        <authorList>
            <person name="Sheffer M.M."/>
            <person name="Hoppe A."/>
            <person name="Krehenwinkel H."/>
            <person name="Uhl G."/>
            <person name="Kuss A.W."/>
            <person name="Jensen L."/>
            <person name="Jensen C."/>
            <person name="Gillespie R.G."/>
            <person name="Hoff K.J."/>
            <person name="Prost S."/>
        </authorList>
    </citation>
    <scope>NUCLEOTIDE SEQUENCE</scope>
</reference>
<feature type="transmembrane region" description="Helical" evidence="2">
    <location>
        <begin position="70"/>
        <end position="94"/>
    </location>
</feature>
<evidence type="ECO:0000313" key="3">
    <source>
        <dbReference type="EMBL" id="KAF8778664.1"/>
    </source>
</evidence>
<dbReference type="OrthoDB" id="6465911at2759"/>
<keyword evidence="2" id="KW-0472">Membrane</keyword>
<feature type="region of interest" description="Disordered" evidence="1">
    <location>
        <begin position="127"/>
        <end position="147"/>
    </location>
</feature>
<dbReference type="Proteomes" id="UP000807504">
    <property type="component" value="Unassembled WGS sequence"/>
</dbReference>
<reference evidence="3" key="2">
    <citation type="submission" date="2020-06" db="EMBL/GenBank/DDBJ databases">
        <authorList>
            <person name="Sheffer M."/>
        </authorList>
    </citation>
    <scope>NUCLEOTIDE SEQUENCE</scope>
</reference>
<protein>
    <recommendedName>
        <fullName evidence="5">Transmembrane protein</fullName>
    </recommendedName>
</protein>
<feature type="transmembrane region" description="Helical" evidence="2">
    <location>
        <begin position="36"/>
        <end position="58"/>
    </location>
</feature>
<dbReference type="AlphaFoldDB" id="A0A8T0ETS7"/>
<name>A0A8T0ETS7_ARGBR</name>
<keyword evidence="4" id="KW-1185">Reference proteome</keyword>
<accession>A0A8T0ETS7</accession>
<evidence type="ECO:0000256" key="1">
    <source>
        <dbReference type="SAM" id="MobiDB-lite"/>
    </source>
</evidence>
<keyword evidence="2" id="KW-1133">Transmembrane helix</keyword>
<evidence type="ECO:0000256" key="2">
    <source>
        <dbReference type="SAM" id="Phobius"/>
    </source>
</evidence>
<evidence type="ECO:0008006" key="5">
    <source>
        <dbReference type="Google" id="ProtNLM"/>
    </source>
</evidence>
<organism evidence="3 4">
    <name type="scientific">Argiope bruennichi</name>
    <name type="common">Wasp spider</name>
    <name type="synonym">Aranea bruennichi</name>
    <dbReference type="NCBI Taxonomy" id="94029"/>
    <lineage>
        <taxon>Eukaryota</taxon>
        <taxon>Metazoa</taxon>
        <taxon>Ecdysozoa</taxon>
        <taxon>Arthropoda</taxon>
        <taxon>Chelicerata</taxon>
        <taxon>Arachnida</taxon>
        <taxon>Araneae</taxon>
        <taxon>Araneomorphae</taxon>
        <taxon>Entelegynae</taxon>
        <taxon>Araneoidea</taxon>
        <taxon>Araneidae</taxon>
        <taxon>Argiope</taxon>
    </lineage>
</organism>
<gene>
    <name evidence="3" type="ORF">HNY73_015365</name>
</gene>